<dbReference type="SUPFAM" id="SSF53271">
    <property type="entry name" value="PRTase-like"/>
    <property type="match status" value="1"/>
</dbReference>
<comment type="pathway">
    <text evidence="1">Purine metabolism; IMP biosynthesis via de novo pathway; N(1)-(5-phospho-D-ribosyl)glycinamide from 5-phospho-alpha-D-ribose 1-diphosphate: step 1/2.</text>
</comment>
<evidence type="ECO:0000256" key="7">
    <source>
        <dbReference type="ARBA" id="ARBA00022962"/>
    </source>
</evidence>
<dbReference type="Gene3D" id="3.40.50.2020">
    <property type="match status" value="1"/>
</dbReference>
<evidence type="ECO:0000256" key="6">
    <source>
        <dbReference type="ARBA" id="ARBA00022755"/>
    </source>
</evidence>
<dbReference type="PANTHER" id="PTHR11907">
    <property type="entry name" value="AMIDOPHOSPHORIBOSYLTRANSFERASE"/>
    <property type="match status" value="1"/>
</dbReference>
<dbReference type="NCBIfam" id="TIGR01134">
    <property type="entry name" value="purF"/>
    <property type="match status" value="1"/>
</dbReference>
<dbReference type="InterPro" id="IPR017932">
    <property type="entry name" value="GATase_2_dom"/>
</dbReference>
<dbReference type="EC" id="2.4.2.14" evidence="3"/>
<proteinExistence type="inferred from homology"/>
<name>A0ABR4AAW1_9LECA</name>
<dbReference type="Pfam" id="PF13522">
    <property type="entry name" value="GATase_6"/>
    <property type="match status" value="1"/>
</dbReference>
<keyword evidence="5" id="KW-0808">Transferase</keyword>
<evidence type="ECO:0000256" key="1">
    <source>
        <dbReference type="ARBA" id="ARBA00005209"/>
    </source>
</evidence>
<dbReference type="PROSITE" id="PS51278">
    <property type="entry name" value="GATASE_TYPE_2"/>
    <property type="match status" value="1"/>
</dbReference>
<keyword evidence="6" id="KW-0658">Purine biosynthesis</keyword>
<feature type="compositionally biased region" description="Polar residues" evidence="8">
    <location>
        <begin position="585"/>
        <end position="595"/>
    </location>
</feature>
<dbReference type="InterPro" id="IPR000836">
    <property type="entry name" value="PRTase_dom"/>
</dbReference>
<keyword evidence="7" id="KW-0315">Glutamine amidotransferase</keyword>
<dbReference type="InterPro" id="IPR005854">
    <property type="entry name" value="PurF"/>
</dbReference>
<dbReference type="InterPro" id="IPR029057">
    <property type="entry name" value="PRTase-like"/>
</dbReference>
<keyword evidence="4" id="KW-0328">Glycosyltransferase</keyword>
<protein>
    <recommendedName>
        <fullName evidence="3">amidophosphoribosyltransferase</fullName>
        <ecNumber evidence="3">2.4.2.14</ecNumber>
    </recommendedName>
</protein>
<organism evidence="10 11">
    <name type="scientific">Stereocaulon virgatum</name>
    <dbReference type="NCBI Taxonomy" id="373712"/>
    <lineage>
        <taxon>Eukaryota</taxon>
        <taxon>Fungi</taxon>
        <taxon>Dikarya</taxon>
        <taxon>Ascomycota</taxon>
        <taxon>Pezizomycotina</taxon>
        <taxon>Lecanoromycetes</taxon>
        <taxon>OSLEUM clade</taxon>
        <taxon>Lecanoromycetidae</taxon>
        <taxon>Lecanorales</taxon>
        <taxon>Lecanorineae</taxon>
        <taxon>Stereocaulaceae</taxon>
        <taxon>Stereocaulon</taxon>
    </lineage>
</organism>
<evidence type="ECO:0000256" key="2">
    <source>
        <dbReference type="ARBA" id="ARBA00010138"/>
    </source>
</evidence>
<feature type="region of interest" description="Disordered" evidence="8">
    <location>
        <begin position="543"/>
        <end position="595"/>
    </location>
</feature>
<dbReference type="HAMAP" id="MF_01931">
    <property type="entry name" value="PurF"/>
    <property type="match status" value="1"/>
</dbReference>
<dbReference type="InterPro" id="IPR029055">
    <property type="entry name" value="Ntn_hydrolases_N"/>
</dbReference>
<evidence type="ECO:0000256" key="5">
    <source>
        <dbReference type="ARBA" id="ARBA00022679"/>
    </source>
</evidence>
<evidence type="ECO:0000313" key="10">
    <source>
        <dbReference type="EMBL" id="KAL2042625.1"/>
    </source>
</evidence>
<evidence type="ECO:0000256" key="4">
    <source>
        <dbReference type="ARBA" id="ARBA00022676"/>
    </source>
</evidence>
<evidence type="ECO:0000256" key="3">
    <source>
        <dbReference type="ARBA" id="ARBA00011941"/>
    </source>
</evidence>
<comment type="caution">
    <text evidence="10">The sequence shown here is derived from an EMBL/GenBank/DDBJ whole genome shotgun (WGS) entry which is preliminary data.</text>
</comment>
<dbReference type="SUPFAM" id="SSF56235">
    <property type="entry name" value="N-terminal nucleophile aminohydrolases (Ntn hydrolases)"/>
    <property type="match status" value="1"/>
</dbReference>
<evidence type="ECO:0000259" key="9">
    <source>
        <dbReference type="PROSITE" id="PS51278"/>
    </source>
</evidence>
<evidence type="ECO:0000313" key="11">
    <source>
        <dbReference type="Proteomes" id="UP001590950"/>
    </source>
</evidence>
<feature type="domain" description="Glutamine amidotransferase type-2" evidence="9">
    <location>
        <begin position="2"/>
        <end position="244"/>
    </location>
</feature>
<comment type="similarity">
    <text evidence="2">In the C-terminal section; belongs to the purine/pyrimidine phosphoribosyltransferase family.</text>
</comment>
<keyword evidence="11" id="KW-1185">Reference proteome</keyword>
<sequence>MCGVIAALHASPVDCQVAADIHEALYLLQHRGQDACGLATCATGGKIYQNKGNGLAAKVFRDGARVSDLPGYMGIGHLRYPTAGTSANAEAQPFFANYPYGICFAHNGNLINAPELKTFLDDEGHRHINTESDSELMMNIFACELGVTGKARVNSDDIFAALGRMYNRLQGGWACTAMLAGFGIIGFRDSYGIRPLVMGSRPSANGDGMDYMMASESVALRQLGYQRRDIHDILPGQAVIIPKGLPPVFAQVQTRKAYKPDIFEYCYFARPDAIIDSISVHQSRENMGHKLGDRIIKVLTPAQLKEIDVVMPIPETSNTSAPCVAARLKKPYCQGFVKNRYVFRTFIMPGQKARERGVRRKLNAMEEQFAGKNVLLVDDSIVRGTTSREIVNMAKEAGALKVYFASAAPRIRHPHIYGIDLASPSELIAHNRDDNAIAHHIGAEKVIFQELEDLKEACIEAVIKGSIPRKNQEFEVGVFNGEYVTPVPHGYFKHLERIRGETKKMKIMESAREAVANGYAGQEEIEMATNGVEVNAEGKVVPAHSADSSPFVNGDGVSPPRTGKRKLSGDGEGASPRNRMDIGLHNQQDFEYTES</sequence>
<gene>
    <name evidence="10" type="ORF">N7G274_004384</name>
</gene>
<dbReference type="EMBL" id="JBEFKJ010000013">
    <property type="protein sequence ID" value="KAL2042625.1"/>
    <property type="molecule type" value="Genomic_DNA"/>
</dbReference>
<accession>A0ABR4AAW1</accession>
<dbReference type="CDD" id="cd06223">
    <property type="entry name" value="PRTases_typeI"/>
    <property type="match status" value="1"/>
</dbReference>
<evidence type="ECO:0000256" key="8">
    <source>
        <dbReference type="SAM" id="MobiDB-lite"/>
    </source>
</evidence>
<dbReference type="Proteomes" id="UP001590950">
    <property type="component" value="Unassembled WGS sequence"/>
</dbReference>
<reference evidence="10 11" key="1">
    <citation type="submission" date="2024-09" db="EMBL/GenBank/DDBJ databases">
        <title>Rethinking Asexuality: The Enigmatic Case of Functional Sexual Genes in Lepraria (Stereocaulaceae).</title>
        <authorList>
            <person name="Doellman M."/>
            <person name="Sun Y."/>
            <person name="Barcenas-Pena A."/>
            <person name="Lumbsch H.T."/>
            <person name="Grewe F."/>
        </authorList>
    </citation>
    <scope>NUCLEOTIDE SEQUENCE [LARGE SCALE GENOMIC DNA]</scope>
    <source>
        <strain evidence="10 11">Mercado 3170</strain>
    </source>
</reference>
<dbReference type="Gene3D" id="3.60.20.10">
    <property type="entry name" value="Glutamine Phosphoribosylpyrophosphate, subunit 1, domain 1"/>
    <property type="match status" value="1"/>
</dbReference>